<feature type="transmembrane region" description="Helical" evidence="5">
    <location>
        <begin position="126"/>
        <end position="148"/>
    </location>
</feature>
<feature type="domain" description="CBS" evidence="6">
    <location>
        <begin position="258"/>
        <end position="317"/>
    </location>
</feature>
<dbReference type="PANTHER" id="PTHR22777">
    <property type="entry name" value="HEMOLYSIN-RELATED"/>
    <property type="match status" value="1"/>
</dbReference>
<protein>
    <submittedName>
        <fullName evidence="8">CBS domain protein</fullName>
    </submittedName>
</protein>
<feature type="transmembrane region" description="Helical" evidence="5">
    <location>
        <begin position="63"/>
        <end position="89"/>
    </location>
</feature>
<name>D4XUZ3_9BACT</name>
<keyword evidence="9" id="KW-1185">Reference proteome</keyword>
<keyword evidence="1" id="KW-0677">Repeat</keyword>
<dbReference type="Pfam" id="PF01595">
    <property type="entry name" value="CNNM"/>
    <property type="match status" value="1"/>
</dbReference>
<dbReference type="Gene3D" id="3.10.580.10">
    <property type="entry name" value="CBS-domain"/>
    <property type="match status" value="1"/>
</dbReference>
<dbReference type="InterPro" id="IPR046342">
    <property type="entry name" value="CBS_dom_sf"/>
</dbReference>
<reference evidence="8 9" key="1">
    <citation type="submission" date="2010-03" db="EMBL/GenBank/DDBJ databases">
        <authorList>
            <person name="Glass J.I."/>
            <person name="Benders G.A."/>
            <person name="Durkin A.S."/>
            <person name="Farmerie W.G."/>
            <person name="Hlavinka K."/>
            <person name="Hostetler J."/>
            <person name="Jackson J."/>
            <person name="May M.A."/>
            <person name="Miller R.H."/>
            <person name="Paralanov V."/>
            <person name="Radune D."/>
            <person name="Szczypinski B."/>
            <person name="Brown D.R."/>
        </authorList>
    </citation>
    <scope>NUCLEOTIDE SEQUENCE [LARGE SCALE GENOMIC DNA]</scope>
    <source>
        <strain evidence="8 9">A21JP2</strain>
    </source>
</reference>
<comment type="caution">
    <text evidence="8">The sequence shown here is derived from an EMBL/GenBank/DDBJ whole genome shotgun (WGS) entry which is preliminary data.</text>
</comment>
<dbReference type="RefSeq" id="WP_005683083.1">
    <property type="nucleotide sequence ID" value="NZ_ADNC01000002.1"/>
</dbReference>
<evidence type="ECO:0000256" key="5">
    <source>
        <dbReference type="SAM" id="Phobius"/>
    </source>
</evidence>
<dbReference type="PROSITE" id="PS51846">
    <property type="entry name" value="CNNM"/>
    <property type="match status" value="1"/>
</dbReference>
<proteinExistence type="predicted"/>
<dbReference type="OrthoDB" id="9798188at2"/>
<evidence type="ECO:0000256" key="3">
    <source>
        <dbReference type="PROSITE-ProRule" id="PRU00703"/>
    </source>
</evidence>
<keyword evidence="4 5" id="KW-1133">Transmembrane helix</keyword>
<dbReference type="InterPro" id="IPR000644">
    <property type="entry name" value="CBS_dom"/>
</dbReference>
<keyword evidence="4 5" id="KW-0812">Transmembrane</keyword>
<evidence type="ECO:0000259" key="7">
    <source>
        <dbReference type="PROSITE" id="PS51846"/>
    </source>
</evidence>
<dbReference type="PROSITE" id="PS51371">
    <property type="entry name" value="CBS"/>
    <property type="match status" value="2"/>
</dbReference>
<dbReference type="GO" id="GO:0005886">
    <property type="term" value="C:plasma membrane"/>
    <property type="evidence" value="ECO:0007669"/>
    <property type="project" value="TreeGrafter"/>
</dbReference>
<feature type="transmembrane region" description="Helical" evidence="5">
    <location>
        <begin position="6"/>
        <end position="26"/>
    </location>
</feature>
<feature type="domain" description="CBS" evidence="6">
    <location>
        <begin position="200"/>
        <end position="257"/>
    </location>
</feature>
<dbReference type="Proteomes" id="UP000004757">
    <property type="component" value="Unassembled WGS sequence"/>
</dbReference>
<dbReference type="SMART" id="SM00116">
    <property type="entry name" value="CBS"/>
    <property type="match status" value="2"/>
</dbReference>
<feature type="transmembrane region" description="Helical" evidence="5">
    <location>
        <begin position="95"/>
        <end position="114"/>
    </location>
</feature>
<dbReference type="SUPFAM" id="SSF54631">
    <property type="entry name" value="CBS-domain pair"/>
    <property type="match status" value="1"/>
</dbReference>
<organism evidence="8 9">
    <name type="scientific">Mycoplasmopsis alligatoris A21JP2</name>
    <dbReference type="NCBI Taxonomy" id="747682"/>
    <lineage>
        <taxon>Bacteria</taxon>
        <taxon>Bacillati</taxon>
        <taxon>Mycoplasmatota</taxon>
        <taxon>Mycoplasmoidales</taxon>
        <taxon>Metamycoplasmataceae</taxon>
        <taxon>Mycoplasmopsis</taxon>
    </lineage>
</organism>
<evidence type="ECO:0000313" key="9">
    <source>
        <dbReference type="Proteomes" id="UP000004757"/>
    </source>
</evidence>
<evidence type="ECO:0000313" key="8">
    <source>
        <dbReference type="EMBL" id="EFF41810.1"/>
    </source>
</evidence>
<dbReference type="AlphaFoldDB" id="D4XUZ3"/>
<sequence>MELYLKIIFLVILFILFVLSSIFSGCETAYTSISPAKVQQMINNKESGHKIISRHIKKYNQTLSTILIANNIVNISASALTSFLLSLIITNHGTVAIVATVVVTPIIVIFGEILPKIFAKQKPILFLKIFGYIIEIFYWLFFVFTYPLNKLSKKVYVTNSENEIKTMLSMAKEEGVLETHESILAQKALDLDSSKISQHYIRLKDVDSIPFRSSIKKANAMFKETNYSRIPVEQNGNLVGIIMLKDIFHLNSGNIASYIKRVPQISANSLLSIGLEKLRTSRSQMAFVTENNTSDKIIGIITIEDIIEELVGEIYDEYDTDEEIYEISLQKAQAKSNVAVKSVFKQLEINTSQMDDENLDLSLREWLLKELHVAKLRKNSSFTFNDAVKFKVLSSSNKITEHELIEINIL</sequence>
<evidence type="ECO:0000256" key="2">
    <source>
        <dbReference type="ARBA" id="ARBA00023122"/>
    </source>
</evidence>
<evidence type="ECO:0000256" key="4">
    <source>
        <dbReference type="PROSITE-ProRule" id="PRU01193"/>
    </source>
</evidence>
<dbReference type="PANTHER" id="PTHR22777:SF17">
    <property type="entry name" value="UPF0053 PROTEIN SLL0260"/>
    <property type="match status" value="1"/>
</dbReference>
<dbReference type="eggNOG" id="COG1253">
    <property type="taxonomic scope" value="Bacteria"/>
</dbReference>
<evidence type="ECO:0000259" key="6">
    <source>
        <dbReference type="PROSITE" id="PS51371"/>
    </source>
</evidence>
<gene>
    <name evidence="8" type="ORF">MALL_0150</name>
</gene>
<dbReference type="PROSITE" id="PS51257">
    <property type="entry name" value="PROKAR_LIPOPROTEIN"/>
    <property type="match status" value="1"/>
</dbReference>
<evidence type="ECO:0000256" key="1">
    <source>
        <dbReference type="ARBA" id="ARBA00022737"/>
    </source>
</evidence>
<keyword evidence="2 3" id="KW-0129">CBS domain</keyword>
<dbReference type="STRING" id="747682.MALL_0150"/>
<dbReference type="EMBL" id="ADNC01000002">
    <property type="protein sequence ID" value="EFF41810.1"/>
    <property type="molecule type" value="Genomic_DNA"/>
</dbReference>
<dbReference type="Pfam" id="PF00571">
    <property type="entry name" value="CBS"/>
    <property type="match status" value="2"/>
</dbReference>
<feature type="domain" description="CNNM transmembrane" evidence="7">
    <location>
        <begin position="2"/>
        <end position="181"/>
    </location>
</feature>
<accession>D4XUZ3</accession>
<dbReference type="InterPro" id="IPR002550">
    <property type="entry name" value="CNNM"/>
</dbReference>
<keyword evidence="4 5" id="KW-0472">Membrane</keyword>